<comment type="caution">
    <text evidence="2">The sequence shown here is derived from an EMBL/GenBank/DDBJ whole genome shotgun (WGS) entry which is preliminary data.</text>
</comment>
<dbReference type="Proteomes" id="UP000521872">
    <property type="component" value="Unassembled WGS sequence"/>
</dbReference>
<keyword evidence="3" id="KW-1185">Reference proteome</keyword>
<organism evidence="2 3">
    <name type="scientific">Agrocybe pediades</name>
    <dbReference type="NCBI Taxonomy" id="84607"/>
    <lineage>
        <taxon>Eukaryota</taxon>
        <taxon>Fungi</taxon>
        <taxon>Dikarya</taxon>
        <taxon>Basidiomycota</taxon>
        <taxon>Agaricomycotina</taxon>
        <taxon>Agaricomycetes</taxon>
        <taxon>Agaricomycetidae</taxon>
        <taxon>Agaricales</taxon>
        <taxon>Agaricineae</taxon>
        <taxon>Strophariaceae</taxon>
        <taxon>Agrocybe</taxon>
    </lineage>
</organism>
<evidence type="ECO:0000313" key="2">
    <source>
        <dbReference type="EMBL" id="KAF4621775.1"/>
    </source>
</evidence>
<reference evidence="2 3" key="1">
    <citation type="submission" date="2019-12" db="EMBL/GenBank/DDBJ databases">
        <authorList>
            <person name="Floudas D."/>
            <person name="Bentzer J."/>
            <person name="Ahren D."/>
            <person name="Johansson T."/>
            <person name="Persson P."/>
            <person name="Tunlid A."/>
        </authorList>
    </citation>
    <scope>NUCLEOTIDE SEQUENCE [LARGE SCALE GENOMIC DNA]</scope>
    <source>
        <strain evidence="2 3">CBS 102.39</strain>
    </source>
</reference>
<gene>
    <name evidence="2" type="ORF">D9613_012143</name>
</gene>
<evidence type="ECO:0000256" key="1">
    <source>
        <dbReference type="SAM" id="MobiDB-lite"/>
    </source>
</evidence>
<sequence length="773" mass="87576">MPKYNNEVFNSLLEAMVTRYDKDERGVGLQNFLFAPAMEDVCHLLRTHSPRTYRALREYLPMPTERHIQIKEGRQPKFPMEICDRTFTLVETHLKGLGYQGPVSLSCDDTKLFSTFRIYWDSKEKAHFLVGGTEGPIRVLDPDNVQKVVEEAKNLKATKVRLWCLTIPVPKVTPIIVAALSISNSMGVDDLLPLLFRVLDGLIDRGIHVMSYACDGTEVERAIQRAFLEDKAVTKMVKEVENPRPGCKPLSIVYAEYRGDAICMLQDAKHALKTMRNNLFSGARFLVFGNHTMTYENILRIVEGAGSPLFKRDVNKLDRQDDNAAARLFSAEVLQYLADNPEFVGEIVYLLVFGELIDAYQSRNMEYSERLKLILRARYFLDSWEAFLEQCDYCKDYYFISREANDILRIIIDGFLALLYIHRDHLSSSVPLLPWLHSSESCEHVFGEARQVVEDFTFLNLIYMIPKLRLKLHQAVIRGKSSNGKARASGYNHTYFDNEGLDLEALSTFPTDQQIASIAKDAAEEANSLIALLGVSHEILHRPQAAQRYPGLGSWEIKDSPFTQAEDSANGHGEEMDEDSEEESDEEELPTQAEELQALLDKEEDSPISRTDKIDRRCLSLSSAALALLVDDSTTFHDCKAKFASFDDDDPDMDRVIADEYSRIQETRVALSNVRLPPLQIPDEPTRPLGQGPTRNEDLSFKTMIDMRRKHQTKQAARGVCTRTVVRTGARGKLIQELNQALKQAQSDEHAVGTGKGRETRRREPAPGGREGM</sequence>
<evidence type="ECO:0000313" key="3">
    <source>
        <dbReference type="Proteomes" id="UP000521872"/>
    </source>
</evidence>
<feature type="compositionally biased region" description="Basic and acidic residues" evidence="1">
    <location>
        <begin position="746"/>
        <end position="765"/>
    </location>
</feature>
<feature type="region of interest" description="Disordered" evidence="1">
    <location>
        <begin position="741"/>
        <end position="773"/>
    </location>
</feature>
<feature type="region of interest" description="Disordered" evidence="1">
    <location>
        <begin position="562"/>
        <end position="591"/>
    </location>
</feature>
<feature type="compositionally biased region" description="Acidic residues" evidence="1">
    <location>
        <begin position="575"/>
        <end position="589"/>
    </location>
</feature>
<protein>
    <submittedName>
        <fullName evidence="2">Uncharacterized protein</fullName>
    </submittedName>
</protein>
<dbReference type="AlphaFoldDB" id="A0A8H4R423"/>
<name>A0A8H4R423_9AGAR</name>
<dbReference type="EMBL" id="JAACJL010000004">
    <property type="protein sequence ID" value="KAF4621775.1"/>
    <property type="molecule type" value="Genomic_DNA"/>
</dbReference>
<accession>A0A8H4R423</accession>
<proteinExistence type="predicted"/>